<protein>
    <submittedName>
        <fullName evidence="2">Uncharacterized protein</fullName>
    </submittedName>
</protein>
<proteinExistence type="predicted"/>
<accession>A0A0D2BMS6</accession>
<dbReference type="HOGENOM" id="CLU_1586381_0_0_1"/>
<dbReference type="GeneID" id="27336799"/>
<dbReference type="RefSeq" id="XP_016232655.1">
    <property type="nucleotide sequence ID" value="XM_016384032.1"/>
</dbReference>
<reference evidence="2 3" key="1">
    <citation type="submission" date="2015-01" db="EMBL/GenBank/DDBJ databases">
        <title>The Genome Sequence of Exophiala spinifera CBS89968.</title>
        <authorList>
            <consortium name="The Broad Institute Genomics Platform"/>
            <person name="Cuomo C."/>
            <person name="de Hoog S."/>
            <person name="Gorbushina A."/>
            <person name="Stielow B."/>
            <person name="Teixiera M."/>
            <person name="Abouelleil A."/>
            <person name="Chapman S.B."/>
            <person name="Priest M."/>
            <person name="Young S.K."/>
            <person name="Wortman J."/>
            <person name="Nusbaum C."/>
            <person name="Birren B."/>
        </authorList>
    </citation>
    <scope>NUCLEOTIDE SEQUENCE [LARGE SCALE GENOMIC DNA]</scope>
    <source>
        <strain evidence="2 3">CBS 89968</strain>
    </source>
</reference>
<dbReference type="OrthoDB" id="10347126at2759"/>
<sequence>MPPNKFAPSPAKVESKQPTVRKADAAPAPTAGVAASFGQRLTTKVWIFLNHTGDDAGSTSEIKSEIYFDDAHVATGYLEVSNNTDFSADNGGLGKFLLYKDAIQRGVGKRFRATAFEEGNITVGDRYFVDGTFDFDAGPDEWMDGNVHTVGPYYNTSDGNFKGFIQFQVVPT</sequence>
<dbReference type="VEuPathDB" id="FungiDB:PV08_09716"/>
<evidence type="ECO:0000313" key="3">
    <source>
        <dbReference type="Proteomes" id="UP000053328"/>
    </source>
</evidence>
<gene>
    <name evidence="2" type="ORF">PV08_09716</name>
</gene>
<keyword evidence="3" id="KW-1185">Reference proteome</keyword>
<organism evidence="2 3">
    <name type="scientific">Exophiala spinifera</name>
    <dbReference type="NCBI Taxonomy" id="91928"/>
    <lineage>
        <taxon>Eukaryota</taxon>
        <taxon>Fungi</taxon>
        <taxon>Dikarya</taxon>
        <taxon>Ascomycota</taxon>
        <taxon>Pezizomycotina</taxon>
        <taxon>Eurotiomycetes</taxon>
        <taxon>Chaetothyriomycetidae</taxon>
        <taxon>Chaetothyriales</taxon>
        <taxon>Herpotrichiellaceae</taxon>
        <taxon>Exophiala</taxon>
    </lineage>
</organism>
<name>A0A0D2BMS6_9EURO</name>
<dbReference type="Proteomes" id="UP000053328">
    <property type="component" value="Unassembled WGS sequence"/>
</dbReference>
<evidence type="ECO:0000256" key="1">
    <source>
        <dbReference type="SAM" id="MobiDB-lite"/>
    </source>
</evidence>
<feature type="region of interest" description="Disordered" evidence="1">
    <location>
        <begin position="1"/>
        <end position="28"/>
    </location>
</feature>
<dbReference type="EMBL" id="KN847498">
    <property type="protein sequence ID" value="KIW12439.1"/>
    <property type="molecule type" value="Genomic_DNA"/>
</dbReference>
<dbReference type="AlphaFoldDB" id="A0A0D2BMS6"/>
<evidence type="ECO:0000313" key="2">
    <source>
        <dbReference type="EMBL" id="KIW12439.1"/>
    </source>
</evidence>